<evidence type="ECO:0000313" key="5">
    <source>
        <dbReference type="Proteomes" id="UP000309076"/>
    </source>
</evidence>
<organism evidence="4 5">
    <name type="scientific">Aureobasidium pullulans</name>
    <name type="common">Black yeast</name>
    <name type="synonym">Pullularia pullulans</name>
    <dbReference type="NCBI Taxonomy" id="5580"/>
    <lineage>
        <taxon>Eukaryota</taxon>
        <taxon>Fungi</taxon>
        <taxon>Dikarya</taxon>
        <taxon>Ascomycota</taxon>
        <taxon>Pezizomycotina</taxon>
        <taxon>Dothideomycetes</taxon>
        <taxon>Dothideomycetidae</taxon>
        <taxon>Dothideales</taxon>
        <taxon>Saccotheciaceae</taxon>
        <taxon>Aureobasidium</taxon>
    </lineage>
</organism>
<dbReference type="GO" id="GO:0003700">
    <property type="term" value="F:DNA-binding transcription factor activity"/>
    <property type="evidence" value="ECO:0007669"/>
    <property type="project" value="TreeGrafter"/>
</dbReference>
<feature type="compositionally biased region" description="Basic and acidic residues" evidence="3">
    <location>
        <begin position="42"/>
        <end position="56"/>
    </location>
</feature>
<dbReference type="GO" id="GO:0005634">
    <property type="term" value="C:nucleus"/>
    <property type="evidence" value="ECO:0007669"/>
    <property type="project" value="UniProtKB-SubCell"/>
</dbReference>
<dbReference type="EMBL" id="QZAM01000094">
    <property type="protein sequence ID" value="THW43539.1"/>
    <property type="molecule type" value="Genomic_DNA"/>
</dbReference>
<feature type="non-terminal residue" evidence="4">
    <location>
        <position position="1"/>
    </location>
</feature>
<dbReference type="AlphaFoldDB" id="A0AB74IZH3"/>
<dbReference type="PANTHER" id="PTHR37534:SF2">
    <property type="entry name" value="N-ACETYLTRANSFERASE DOMAIN-CONTAINING PROTEIN"/>
    <property type="match status" value="1"/>
</dbReference>
<dbReference type="Proteomes" id="UP000309076">
    <property type="component" value="Unassembled WGS sequence"/>
</dbReference>
<feature type="region of interest" description="Disordered" evidence="3">
    <location>
        <begin position="33"/>
        <end position="64"/>
    </location>
</feature>
<proteinExistence type="predicted"/>
<dbReference type="GO" id="GO:0045944">
    <property type="term" value="P:positive regulation of transcription by RNA polymerase II"/>
    <property type="evidence" value="ECO:0007669"/>
    <property type="project" value="TreeGrafter"/>
</dbReference>
<protein>
    <submittedName>
        <fullName evidence="4">Uncharacterized protein</fullName>
    </submittedName>
</protein>
<name>A0AB74IZH3_AURPU</name>
<keyword evidence="2" id="KW-0539">Nucleus</keyword>
<evidence type="ECO:0000256" key="3">
    <source>
        <dbReference type="SAM" id="MobiDB-lite"/>
    </source>
</evidence>
<dbReference type="PANTHER" id="PTHR37534">
    <property type="entry name" value="TRANSCRIPTIONAL ACTIVATOR PROTEIN UGA3"/>
    <property type="match status" value="1"/>
</dbReference>
<dbReference type="GO" id="GO:0000976">
    <property type="term" value="F:transcription cis-regulatory region binding"/>
    <property type="evidence" value="ECO:0007669"/>
    <property type="project" value="TreeGrafter"/>
</dbReference>
<evidence type="ECO:0000256" key="2">
    <source>
        <dbReference type="ARBA" id="ARBA00023242"/>
    </source>
</evidence>
<evidence type="ECO:0000256" key="1">
    <source>
        <dbReference type="ARBA" id="ARBA00004123"/>
    </source>
</evidence>
<dbReference type="InterPro" id="IPR021858">
    <property type="entry name" value="Fun_TF"/>
</dbReference>
<reference evidence="4 5" key="1">
    <citation type="submission" date="2018-10" db="EMBL/GenBank/DDBJ databases">
        <title>Fifty Aureobasidium pullulans genomes reveal a recombining polyextremotolerant generalist.</title>
        <authorList>
            <person name="Gostincar C."/>
            <person name="Turk M."/>
            <person name="Zajc J."/>
            <person name="Gunde-Cimerman N."/>
        </authorList>
    </citation>
    <scope>NUCLEOTIDE SEQUENCE [LARGE SCALE GENOMIC DNA]</scope>
    <source>
        <strain evidence="4 5">EXF-10796</strain>
    </source>
</reference>
<accession>A0AB74IZH3</accession>
<comment type="caution">
    <text evidence="4">The sequence shown here is derived from an EMBL/GenBank/DDBJ whole genome shotgun (WGS) entry which is preliminary data.</text>
</comment>
<comment type="subcellular location">
    <subcellularLocation>
        <location evidence="1">Nucleus</location>
    </subcellularLocation>
</comment>
<gene>
    <name evidence="4" type="ORF">D6D21_05330</name>
</gene>
<evidence type="ECO:0000313" key="4">
    <source>
        <dbReference type="EMBL" id="THW43539.1"/>
    </source>
</evidence>
<sequence>SQGDGVLPICRRCAQRQEQCDRPEVKSKFVVYTPNSSLSRSRPPEMHRPNSVERPQRSAVQATSNVEHNDLRVPDPINPRADLGNQVVAGLLHHYIEHLAAWYDLCEHDRPFELLVPIRALDLPVLFNAIIAFSAQHMTLSDSRYEVISTVYHSACIHGLLSGLSDFDPGLQEDYLVAACLLRSFEILKADSREEQRHLLGAYRFSSTGEIDMTSAGLLQAGAWNYLREEITVALECRRPVRLTINLDIRTVGPQPESMHANTVTYILARVINYCFNRGSTNQQEDSNHDEWTSLKGDLTYWKESLPTSYEPYSRASKEGNVFPSAWYLRPWHSKLDSSFGREAAEANTVAAAEYYLTAQTLLLLHNSDTVLDVKNVEGLCGIAYTNESKAARVNAFGPMAFCGRYLTDPKQREGLKQLLLTSSLEVGWPVHRILEDLETFWHR</sequence>
<dbReference type="Pfam" id="PF11951">
    <property type="entry name" value="Fungal_trans_2"/>
    <property type="match status" value="1"/>
</dbReference>